<protein>
    <submittedName>
        <fullName evidence="1">Uncharacterized protein</fullName>
    </submittedName>
</protein>
<dbReference type="AlphaFoldDB" id="A0A6A4HZX9"/>
<keyword evidence="2" id="KW-1185">Reference proteome</keyword>
<accession>A0A6A4HZX9</accession>
<name>A0A6A4HZX9_9AGAR</name>
<evidence type="ECO:0000313" key="1">
    <source>
        <dbReference type="EMBL" id="KAE9402264.1"/>
    </source>
</evidence>
<reference evidence="1" key="1">
    <citation type="journal article" date="2019" name="Environ. Microbiol.">
        <title>Fungal ecological strategies reflected in gene transcription - a case study of two litter decomposers.</title>
        <authorList>
            <person name="Barbi F."/>
            <person name="Kohler A."/>
            <person name="Barry K."/>
            <person name="Baskaran P."/>
            <person name="Daum C."/>
            <person name="Fauchery L."/>
            <person name="Ihrmark K."/>
            <person name="Kuo A."/>
            <person name="LaButti K."/>
            <person name="Lipzen A."/>
            <person name="Morin E."/>
            <person name="Grigoriev I.V."/>
            <person name="Henrissat B."/>
            <person name="Lindahl B."/>
            <person name="Martin F."/>
        </authorList>
    </citation>
    <scope>NUCLEOTIDE SEQUENCE</scope>
    <source>
        <strain evidence="1">JB14</strain>
    </source>
</reference>
<sequence>MLRRTPRLKSLTLQVDICNWEPTYDTAVNLPAMCKLKLTFVNRGPDNVEVDDVKTFFSKLLPLHSLPFLEGAIGLMARDTDMHPPCTLLYLYGVTAGSGNTFTEYCIDTRFITRMSLADSEPPLLGNQK</sequence>
<proteinExistence type="predicted"/>
<dbReference type="Proteomes" id="UP000799118">
    <property type="component" value="Unassembled WGS sequence"/>
</dbReference>
<organism evidence="1 2">
    <name type="scientific">Gymnopus androsaceus JB14</name>
    <dbReference type="NCBI Taxonomy" id="1447944"/>
    <lineage>
        <taxon>Eukaryota</taxon>
        <taxon>Fungi</taxon>
        <taxon>Dikarya</taxon>
        <taxon>Basidiomycota</taxon>
        <taxon>Agaricomycotina</taxon>
        <taxon>Agaricomycetes</taxon>
        <taxon>Agaricomycetidae</taxon>
        <taxon>Agaricales</taxon>
        <taxon>Marasmiineae</taxon>
        <taxon>Omphalotaceae</taxon>
        <taxon>Gymnopus</taxon>
    </lineage>
</organism>
<dbReference type="EMBL" id="ML769436">
    <property type="protein sequence ID" value="KAE9402264.1"/>
    <property type="molecule type" value="Genomic_DNA"/>
</dbReference>
<gene>
    <name evidence="1" type="ORF">BT96DRAFT_557301</name>
</gene>
<evidence type="ECO:0000313" key="2">
    <source>
        <dbReference type="Proteomes" id="UP000799118"/>
    </source>
</evidence>